<reference evidence="2 5" key="2">
    <citation type="submission" date="2020-08" db="EMBL/GenBank/DDBJ databases">
        <title>Sequencing the genomes of 1000 actinobacteria strains.</title>
        <authorList>
            <person name="Klenk H.-P."/>
        </authorList>
    </citation>
    <scope>NUCLEOTIDE SEQUENCE [LARGE SCALE GENOMIC DNA]</scope>
    <source>
        <strain evidence="2 5">DSM 15626</strain>
    </source>
</reference>
<reference evidence="3 4" key="1">
    <citation type="submission" date="2020-05" db="EMBL/GenBank/DDBJ databases">
        <title>Genome sequence of Kribbella sandramycini ATCC 39419.</title>
        <authorList>
            <person name="Maclea K.S."/>
            <person name="Fair J.L."/>
        </authorList>
    </citation>
    <scope>NUCLEOTIDE SEQUENCE [LARGE SCALE GENOMIC DNA]</scope>
    <source>
        <strain evidence="3 4">ATCC 39419</strain>
    </source>
</reference>
<dbReference type="EMBL" id="JABJRC010000018">
    <property type="protein sequence ID" value="NOL45851.1"/>
    <property type="molecule type" value="Genomic_DNA"/>
</dbReference>
<sequence length="166" mass="17738">MALPALSTVAAMEVRMGLEVGSLSGADLARAQTSLDDASTLIRTVAKRNWVDAGGSLDDVPDVVATICTRAAIRDYRNPDGVSNEALGQGAYSYTYAEGQSTIYLTEDEVDLIREAANAPDPENPNAWTGTGSIRTPAATDNRDGLATYGGWPDDWAHWGGYRGRW</sequence>
<evidence type="ECO:0000313" key="5">
    <source>
        <dbReference type="Proteomes" id="UP000553957"/>
    </source>
</evidence>
<comment type="caution">
    <text evidence="3">The sequence shown here is derived from an EMBL/GenBank/DDBJ whole genome shotgun (WGS) entry which is preliminary data.</text>
</comment>
<gene>
    <name evidence="2" type="ORF">HNR71_000025</name>
    <name evidence="3" type="ORF">HPO96_36965</name>
</gene>
<evidence type="ECO:0000256" key="1">
    <source>
        <dbReference type="SAM" id="MobiDB-lite"/>
    </source>
</evidence>
<protein>
    <submittedName>
        <fullName evidence="3">Uncharacterized protein</fullName>
    </submittedName>
</protein>
<proteinExistence type="predicted"/>
<evidence type="ECO:0000313" key="3">
    <source>
        <dbReference type="EMBL" id="NOL45851.1"/>
    </source>
</evidence>
<dbReference type="Proteomes" id="UP000534306">
    <property type="component" value="Unassembled WGS sequence"/>
</dbReference>
<evidence type="ECO:0000313" key="2">
    <source>
        <dbReference type="EMBL" id="MBB6564388.1"/>
    </source>
</evidence>
<dbReference type="AlphaFoldDB" id="A0A7Y4L9I6"/>
<feature type="compositionally biased region" description="Low complexity" evidence="1">
    <location>
        <begin position="118"/>
        <end position="127"/>
    </location>
</feature>
<evidence type="ECO:0000313" key="4">
    <source>
        <dbReference type="Proteomes" id="UP000534306"/>
    </source>
</evidence>
<feature type="region of interest" description="Disordered" evidence="1">
    <location>
        <begin position="118"/>
        <end position="139"/>
    </location>
</feature>
<organism evidence="3 4">
    <name type="scientific">Kribbella sandramycini</name>
    <dbReference type="NCBI Taxonomy" id="60450"/>
    <lineage>
        <taxon>Bacteria</taxon>
        <taxon>Bacillati</taxon>
        <taxon>Actinomycetota</taxon>
        <taxon>Actinomycetes</taxon>
        <taxon>Propionibacteriales</taxon>
        <taxon>Kribbellaceae</taxon>
        <taxon>Kribbella</taxon>
    </lineage>
</organism>
<name>A0A7Y4L9I6_9ACTN</name>
<keyword evidence="4" id="KW-1185">Reference proteome</keyword>
<dbReference type="RefSeq" id="WP_171679150.1">
    <property type="nucleotide sequence ID" value="NZ_BAAAGT010000022.1"/>
</dbReference>
<dbReference type="EMBL" id="JACHKF010000001">
    <property type="protein sequence ID" value="MBB6564388.1"/>
    <property type="molecule type" value="Genomic_DNA"/>
</dbReference>
<dbReference type="Proteomes" id="UP000553957">
    <property type="component" value="Unassembled WGS sequence"/>
</dbReference>
<accession>A0A7Y4L9I6</accession>